<evidence type="ECO:0000313" key="11">
    <source>
        <dbReference type="Proteomes" id="UP000709466"/>
    </source>
</evidence>
<comment type="caution">
    <text evidence="10">The sequence shown here is derived from an EMBL/GenBank/DDBJ whole genome shotgun (WGS) entry which is preliminary data.</text>
</comment>
<dbReference type="PRINTS" id="PR00604">
    <property type="entry name" value="CYTCHRMECIAB"/>
</dbReference>
<feature type="transmembrane region" description="Helical" evidence="8">
    <location>
        <begin position="7"/>
        <end position="26"/>
    </location>
</feature>
<evidence type="ECO:0000256" key="8">
    <source>
        <dbReference type="SAM" id="Phobius"/>
    </source>
</evidence>
<dbReference type="EMBL" id="JAATOP010000001">
    <property type="protein sequence ID" value="NIY71075.1"/>
    <property type="molecule type" value="Genomic_DNA"/>
</dbReference>
<evidence type="ECO:0000259" key="9">
    <source>
        <dbReference type="PROSITE" id="PS51007"/>
    </source>
</evidence>
<dbReference type="InterPro" id="IPR036909">
    <property type="entry name" value="Cyt_c-like_dom_sf"/>
</dbReference>
<dbReference type="PROSITE" id="PS51007">
    <property type="entry name" value="CYTC"/>
    <property type="match status" value="2"/>
</dbReference>
<dbReference type="PANTHER" id="PTHR11961">
    <property type="entry name" value="CYTOCHROME C"/>
    <property type="match status" value="1"/>
</dbReference>
<organism evidence="10 11">
    <name type="scientific">Marivivens donghaensis</name>
    <dbReference type="NCBI Taxonomy" id="1699413"/>
    <lineage>
        <taxon>Bacteria</taxon>
        <taxon>Pseudomonadati</taxon>
        <taxon>Pseudomonadota</taxon>
        <taxon>Alphaproteobacteria</taxon>
        <taxon>Rhodobacterales</taxon>
        <taxon>Paracoccaceae</taxon>
        <taxon>Marivivens group</taxon>
        <taxon>Marivivens</taxon>
    </lineage>
</organism>
<feature type="region of interest" description="Disordered" evidence="7">
    <location>
        <begin position="265"/>
        <end position="304"/>
    </location>
</feature>
<dbReference type="Pfam" id="PF13442">
    <property type="entry name" value="Cytochrome_CBB3"/>
    <property type="match status" value="1"/>
</dbReference>
<name>A0ABX0VT48_9RHOB</name>
<evidence type="ECO:0000256" key="3">
    <source>
        <dbReference type="ARBA" id="ARBA00022723"/>
    </source>
</evidence>
<dbReference type="Pfam" id="PF00034">
    <property type="entry name" value="Cytochrom_C"/>
    <property type="match status" value="1"/>
</dbReference>
<evidence type="ECO:0000256" key="5">
    <source>
        <dbReference type="ARBA" id="ARBA00023004"/>
    </source>
</evidence>
<evidence type="ECO:0000256" key="2">
    <source>
        <dbReference type="ARBA" id="ARBA00022617"/>
    </source>
</evidence>
<protein>
    <submittedName>
        <fullName evidence="10">C-type cytochrome</fullName>
    </submittedName>
</protein>
<evidence type="ECO:0000313" key="10">
    <source>
        <dbReference type="EMBL" id="NIY71075.1"/>
    </source>
</evidence>
<dbReference type="Proteomes" id="UP000709466">
    <property type="component" value="Unassembled WGS sequence"/>
</dbReference>
<keyword evidence="8" id="KW-0472">Membrane</keyword>
<evidence type="ECO:0000256" key="7">
    <source>
        <dbReference type="SAM" id="MobiDB-lite"/>
    </source>
</evidence>
<feature type="compositionally biased region" description="Low complexity" evidence="7">
    <location>
        <begin position="278"/>
        <end position="295"/>
    </location>
</feature>
<dbReference type="SUPFAM" id="SSF46626">
    <property type="entry name" value="Cytochrome c"/>
    <property type="match status" value="2"/>
</dbReference>
<gene>
    <name evidence="10" type="ORF">HCZ30_01340</name>
</gene>
<keyword evidence="8" id="KW-1133">Transmembrane helix</keyword>
<feature type="compositionally biased region" description="Acidic residues" evidence="7">
    <location>
        <begin position="265"/>
        <end position="277"/>
    </location>
</feature>
<dbReference type="RefSeq" id="WP_167635963.1">
    <property type="nucleotide sequence ID" value="NZ_JAATOP010000001.1"/>
</dbReference>
<sequence>MSKFLKIFVPALGGATGILAISYMMADQLVVDIPAPVREAIAVRAAYAEEVKAQAAADAEAAAALAAQMEAAGHAPSIEGGYGLGRPALTEEVAAWNTDIRPDGMGLPEGSGDVWTGEEVFVEKCAMCHGDFGEAVGRWPVLAGGQGTLENEDPVKTIGSYWPYLSTVYDYVNRAMPFGDASTLTPDEVYAITAYLLYLNNEVEDDFTLSSDNFTEVRLPNEENFFMDDRMDTEFPVFIRADICMENCKDEVEITMHASVLDVTPEEEGASEEDALNEEAATTTEESTTEVAAQETTEEAPAEEPAVEMAAFDPELAAAGERVFGKCRACHKVGDGARNGTGPQLNGIVGRGIGALEDFRYSDVFQEAHANGETWDEERLGAFLANPRDAMPRTRMSFAGLRDQGDIDAVIDYLKSVDQ</sequence>
<feature type="domain" description="Cytochrome c" evidence="9">
    <location>
        <begin position="112"/>
        <end position="200"/>
    </location>
</feature>
<dbReference type="InterPro" id="IPR002327">
    <property type="entry name" value="Cyt_c_1A/1B"/>
</dbReference>
<keyword evidence="8" id="KW-0812">Transmembrane</keyword>
<evidence type="ECO:0000256" key="1">
    <source>
        <dbReference type="ARBA" id="ARBA00022448"/>
    </source>
</evidence>
<proteinExistence type="predicted"/>
<keyword evidence="2 6" id="KW-0349">Heme</keyword>
<dbReference type="Gene3D" id="1.10.760.10">
    <property type="entry name" value="Cytochrome c-like domain"/>
    <property type="match status" value="2"/>
</dbReference>
<evidence type="ECO:0000256" key="6">
    <source>
        <dbReference type="PROSITE-ProRule" id="PRU00433"/>
    </source>
</evidence>
<keyword evidence="11" id="KW-1185">Reference proteome</keyword>
<keyword evidence="5 6" id="KW-0408">Iron</keyword>
<feature type="domain" description="Cytochrome c" evidence="9">
    <location>
        <begin position="315"/>
        <end position="418"/>
    </location>
</feature>
<evidence type="ECO:0000256" key="4">
    <source>
        <dbReference type="ARBA" id="ARBA00022982"/>
    </source>
</evidence>
<reference evidence="10 11" key="1">
    <citation type="submission" date="2020-03" db="EMBL/GenBank/DDBJ databases">
        <title>Bacterial isolates of synthetic phycosphere.</title>
        <authorList>
            <person name="Fu H."/>
            <person name="Moran M.A."/>
        </authorList>
    </citation>
    <scope>NUCLEOTIDE SEQUENCE [LARGE SCALE GENOMIC DNA]</scope>
    <source>
        <strain evidence="10 11">HF1</strain>
    </source>
</reference>
<keyword evidence="1" id="KW-0813">Transport</keyword>
<accession>A0ABX0VT48</accession>
<dbReference type="InterPro" id="IPR009056">
    <property type="entry name" value="Cyt_c-like_dom"/>
</dbReference>
<keyword evidence="4" id="KW-0249">Electron transport</keyword>
<keyword evidence="3 6" id="KW-0479">Metal-binding</keyword>